<gene>
    <name evidence="1" type="ORF">MM213_08590</name>
</gene>
<keyword evidence="2" id="KW-1185">Reference proteome</keyword>
<dbReference type="InterPro" id="IPR001920">
    <property type="entry name" value="Asp/Glu_race"/>
</dbReference>
<dbReference type="SUPFAM" id="SSF53681">
    <property type="entry name" value="Aspartate/glutamate racemase"/>
    <property type="match status" value="1"/>
</dbReference>
<dbReference type="EMBL" id="JAKZGO010000005">
    <property type="protein sequence ID" value="MCH7413538.1"/>
    <property type="molecule type" value="Genomic_DNA"/>
</dbReference>
<dbReference type="InterPro" id="IPR033134">
    <property type="entry name" value="Asp/Glu_racemase_AS_2"/>
</dbReference>
<accession>A0ABS9VAS5</accession>
<evidence type="ECO:0000313" key="1">
    <source>
        <dbReference type="EMBL" id="MCH7413538.1"/>
    </source>
</evidence>
<feature type="non-terminal residue" evidence="1">
    <location>
        <position position="1"/>
    </location>
</feature>
<dbReference type="Gene3D" id="3.40.50.1860">
    <property type="match status" value="1"/>
</dbReference>
<proteinExistence type="predicted"/>
<organism evidence="1 2">
    <name type="scientific">Belliella alkalica</name>
    <dbReference type="NCBI Taxonomy" id="1730871"/>
    <lineage>
        <taxon>Bacteria</taxon>
        <taxon>Pseudomonadati</taxon>
        <taxon>Bacteroidota</taxon>
        <taxon>Cytophagia</taxon>
        <taxon>Cytophagales</taxon>
        <taxon>Cyclobacteriaceae</taxon>
        <taxon>Belliella</taxon>
    </lineage>
</organism>
<protein>
    <submittedName>
        <fullName evidence="1">Asp/Glu/hydantoin racemase</fullName>
    </submittedName>
</protein>
<comment type="caution">
    <text evidence="1">The sequence shown here is derived from an EMBL/GenBank/DDBJ whole genome shotgun (WGS) entry which is preliminary data.</text>
</comment>
<name>A0ABS9VAS5_9BACT</name>
<dbReference type="PROSITE" id="PS00924">
    <property type="entry name" value="ASP_GLU_RACEMASE_2"/>
    <property type="match status" value="1"/>
</dbReference>
<sequence length="202" mass="23376">SNSIEDCDVLQINSTENYVRYHLVSMMEKIKASKDPKPLKVVLLGCTHYPYLEKEMKAVIKELYEYQDEDGYRYKHLISSNIEIVDPALNVAEELFQFLNENDLLNPNGQVSDSEFYISVPNIQNTNVVTEGNQNFTYDYKYGRSAGDIQEYVKIVPFSRKNISDDTFDRLQESVPTVYQTIVDFHIGNKKLKNLPKDSLIK</sequence>
<dbReference type="Proteomes" id="UP001165430">
    <property type="component" value="Unassembled WGS sequence"/>
</dbReference>
<evidence type="ECO:0000313" key="2">
    <source>
        <dbReference type="Proteomes" id="UP001165430"/>
    </source>
</evidence>
<reference evidence="1" key="1">
    <citation type="submission" date="2022-03" db="EMBL/GenBank/DDBJ databases">
        <title>De novo assembled genomes of Belliella spp. (Cyclobacteriaceae) strains.</title>
        <authorList>
            <person name="Szabo A."/>
            <person name="Korponai K."/>
            <person name="Felfoldi T."/>
        </authorList>
    </citation>
    <scope>NUCLEOTIDE SEQUENCE</scope>
    <source>
        <strain evidence="1">DSM 111903</strain>
    </source>
</reference>